<dbReference type="SUPFAM" id="SSF46626">
    <property type="entry name" value="Cytochrome c"/>
    <property type="match status" value="1"/>
</dbReference>
<feature type="domain" description="Cytochrome c" evidence="6">
    <location>
        <begin position="19"/>
        <end position="129"/>
    </location>
</feature>
<evidence type="ECO:0000256" key="4">
    <source>
        <dbReference type="PROSITE-ProRule" id="PRU00433"/>
    </source>
</evidence>
<proteinExistence type="predicted"/>
<evidence type="ECO:0000313" key="7">
    <source>
        <dbReference type="EMBL" id="WZU62144.1"/>
    </source>
</evidence>
<dbReference type="GO" id="GO:0046872">
    <property type="term" value="F:metal ion binding"/>
    <property type="evidence" value="ECO:0007669"/>
    <property type="project" value="UniProtKB-KW"/>
</dbReference>
<keyword evidence="8" id="KW-1185">Reference proteome</keyword>
<dbReference type="AlphaFoldDB" id="A0AAN0NGY3"/>
<keyword evidence="1 4" id="KW-0349">Heme</keyword>
<dbReference type="InterPro" id="IPR036909">
    <property type="entry name" value="Cyt_c-like_dom_sf"/>
</dbReference>
<dbReference type="Gene3D" id="1.10.760.10">
    <property type="entry name" value="Cytochrome c-like domain"/>
    <property type="match status" value="1"/>
</dbReference>
<dbReference type="PROSITE" id="PS51007">
    <property type="entry name" value="CYTC"/>
    <property type="match status" value="1"/>
</dbReference>
<protein>
    <submittedName>
        <fullName evidence="7">C-type cytochrome</fullName>
    </submittedName>
</protein>
<dbReference type="Pfam" id="PF00034">
    <property type="entry name" value="Cytochrom_C"/>
    <property type="match status" value="1"/>
</dbReference>
<evidence type="ECO:0000256" key="1">
    <source>
        <dbReference type="ARBA" id="ARBA00022617"/>
    </source>
</evidence>
<sequence length="131" mass="13862">MRIFPLVLVLGLAHPVAAQDAVQGEALFGFYCATCHGTSAVGNGPMSPSLVVAPADLTRLAANNEGVFPTSRVVMRIDGRDPLVSHGSMMPVYGDFFQGTDVATKAETGQPIMTSQPIVDLLAYLQSLQQE</sequence>
<organism evidence="7 8">
    <name type="scientific">Yoonia algicola</name>
    <dbReference type="NCBI Taxonomy" id="3137368"/>
    <lineage>
        <taxon>Bacteria</taxon>
        <taxon>Pseudomonadati</taxon>
        <taxon>Pseudomonadota</taxon>
        <taxon>Alphaproteobacteria</taxon>
        <taxon>Rhodobacterales</taxon>
        <taxon>Paracoccaceae</taxon>
        <taxon>Yoonia</taxon>
    </lineage>
</organism>
<feature type="chain" id="PRO_5042878569" evidence="5">
    <location>
        <begin position="19"/>
        <end position="131"/>
    </location>
</feature>
<dbReference type="RefSeq" id="WP_342068556.1">
    <property type="nucleotide sequence ID" value="NZ_CP151762.1"/>
</dbReference>
<reference evidence="7 8" key="1">
    <citation type="submission" date="2024-04" db="EMBL/GenBank/DDBJ databases">
        <title>Phylogenomic analyses of a clade within the roseobacter group suggest taxonomic reassignments of species of the genera Aestuariivita, Citreicella, Loktanella, Nautella, Pelagibaca, Ruegeria, Thalassobius, Thiobacimonas and Tropicibacter, and the proposal o.</title>
        <authorList>
            <person name="Jeon C.O."/>
        </authorList>
    </citation>
    <scope>NUCLEOTIDE SEQUENCE [LARGE SCALE GENOMIC DNA]</scope>
    <source>
        <strain evidence="7 8">G8-12</strain>
    </source>
</reference>
<dbReference type="InterPro" id="IPR009056">
    <property type="entry name" value="Cyt_c-like_dom"/>
</dbReference>
<keyword evidence="2 4" id="KW-0479">Metal-binding</keyword>
<accession>A0AAN0NGY3</accession>
<evidence type="ECO:0000259" key="6">
    <source>
        <dbReference type="PROSITE" id="PS51007"/>
    </source>
</evidence>
<name>A0AAN0NGY3_9RHOB</name>
<dbReference type="GO" id="GO:0020037">
    <property type="term" value="F:heme binding"/>
    <property type="evidence" value="ECO:0007669"/>
    <property type="project" value="InterPro"/>
</dbReference>
<keyword evidence="5" id="KW-0732">Signal</keyword>
<evidence type="ECO:0000313" key="8">
    <source>
        <dbReference type="Proteomes" id="UP001451782"/>
    </source>
</evidence>
<dbReference type="GO" id="GO:0009055">
    <property type="term" value="F:electron transfer activity"/>
    <property type="evidence" value="ECO:0007669"/>
    <property type="project" value="InterPro"/>
</dbReference>
<evidence type="ECO:0000256" key="5">
    <source>
        <dbReference type="SAM" id="SignalP"/>
    </source>
</evidence>
<feature type="signal peptide" evidence="5">
    <location>
        <begin position="1"/>
        <end position="18"/>
    </location>
</feature>
<gene>
    <name evidence="7" type="ORF">AABB28_09420</name>
</gene>
<dbReference type="KEGG" id="yag:AABB28_09420"/>
<dbReference type="Proteomes" id="UP001451782">
    <property type="component" value="Chromosome"/>
</dbReference>
<evidence type="ECO:0000256" key="2">
    <source>
        <dbReference type="ARBA" id="ARBA00022723"/>
    </source>
</evidence>
<keyword evidence="3 4" id="KW-0408">Iron</keyword>
<evidence type="ECO:0000256" key="3">
    <source>
        <dbReference type="ARBA" id="ARBA00023004"/>
    </source>
</evidence>
<dbReference type="EMBL" id="CP151762">
    <property type="protein sequence ID" value="WZU62144.1"/>
    <property type="molecule type" value="Genomic_DNA"/>
</dbReference>